<dbReference type="OrthoDB" id="5215637at2759"/>
<feature type="compositionally biased region" description="Low complexity" evidence="1">
    <location>
        <begin position="173"/>
        <end position="191"/>
    </location>
</feature>
<keyword evidence="3" id="KW-0732">Signal</keyword>
<sequence>MLFKKLLYFTLPASVFASPPCYWPDGTLAKDYTSCGEDTNQCCSKESICLTNGYCMSMVFSFNLSRATCKDRTWRTCKNPCAEVTDRQNGGCALPFWGTINGEAAYCPDSIVPNATGVGCSDGTEPFTVGPASIITNKAALEGASCAVDPLNPKIGATQAATATHTSSFPTATNGTGSSCNSDSGSSDNSNSKNAAIGAGVGVPLGVISLATIGWALAERKKRYQLINSPPPQPMVVQQVMPQTQPQEMATTQPGGVQELEGAGYKYK</sequence>
<feature type="chain" id="PRO_5017453001" evidence="3">
    <location>
        <begin position="18"/>
        <end position="268"/>
    </location>
</feature>
<dbReference type="AlphaFoldDB" id="A0A3A3A408"/>
<name>A0A3A3A408_9EURO</name>
<evidence type="ECO:0000256" key="3">
    <source>
        <dbReference type="SAM" id="SignalP"/>
    </source>
</evidence>
<proteinExistence type="predicted"/>
<evidence type="ECO:0000256" key="2">
    <source>
        <dbReference type="SAM" id="Phobius"/>
    </source>
</evidence>
<evidence type="ECO:0000256" key="1">
    <source>
        <dbReference type="SAM" id="MobiDB-lite"/>
    </source>
</evidence>
<accession>A0A3A3A408</accession>
<evidence type="ECO:0000313" key="4">
    <source>
        <dbReference type="EMBL" id="RJE24081.1"/>
    </source>
</evidence>
<gene>
    <name evidence="4" type="ORF">PHISCL_03570</name>
</gene>
<feature type="region of interest" description="Disordered" evidence="1">
    <location>
        <begin position="167"/>
        <end position="191"/>
    </location>
</feature>
<dbReference type="EMBL" id="MVGC01000094">
    <property type="protein sequence ID" value="RJE24081.1"/>
    <property type="molecule type" value="Genomic_DNA"/>
</dbReference>
<reference evidence="5" key="1">
    <citation type="submission" date="2017-02" db="EMBL/GenBank/DDBJ databases">
        <authorList>
            <person name="Tafer H."/>
            <person name="Lopandic K."/>
        </authorList>
    </citation>
    <scope>NUCLEOTIDE SEQUENCE [LARGE SCALE GENOMIC DNA]</scope>
    <source>
        <strain evidence="5">CBS 366.77</strain>
    </source>
</reference>
<keyword evidence="2" id="KW-0472">Membrane</keyword>
<feature type="signal peptide" evidence="3">
    <location>
        <begin position="1"/>
        <end position="17"/>
    </location>
</feature>
<keyword evidence="2" id="KW-0812">Transmembrane</keyword>
<keyword evidence="2" id="KW-1133">Transmembrane helix</keyword>
<dbReference type="Proteomes" id="UP000266188">
    <property type="component" value="Unassembled WGS sequence"/>
</dbReference>
<keyword evidence="5" id="KW-1185">Reference proteome</keyword>
<feature type="region of interest" description="Disordered" evidence="1">
    <location>
        <begin position="247"/>
        <end position="268"/>
    </location>
</feature>
<comment type="caution">
    <text evidence="4">The sequence shown here is derived from an EMBL/GenBank/DDBJ whole genome shotgun (WGS) entry which is preliminary data.</text>
</comment>
<protein>
    <submittedName>
        <fullName evidence="4">Uncharacterized protein</fullName>
    </submittedName>
</protein>
<feature type="transmembrane region" description="Helical" evidence="2">
    <location>
        <begin position="195"/>
        <end position="218"/>
    </location>
</feature>
<organism evidence="4 5">
    <name type="scientific">Aspergillus sclerotialis</name>
    <dbReference type="NCBI Taxonomy" id="2070753"/>
    <lineage>
        <taxon>Eukaryota</taxon>
        <taxon>Fungi</taxon>
        <taxon>Dikarya</taxon>
        <taxon>Ascomycota</taxon>
        <taxon>Pezizomycotina</taxon>
        <taxon>Eurotiomycetes</taxon>
        <taxon>Eurotiomycetidae</taxon>
        <taxon>Eurotiales</taxon>
        <taxon>Aspergillaceae</taxon>
        <taxon>Aspergillus</taxon>
        <taxon>Aspergillus subgen. Polypaecilum</taxon>
    </lineage>
</organism>
<evidence type="ECO:0000313" key="5">
    <source>
        <dbReference type="Proteomes" id="UP000266188"/>
    </source>
</evidence>